<feature type="compositionally biased region" description="Low complexity" evidence="4">
    <location>
        <begin position="23"/>
        <end position="47"/>
    </location>
</feature>
<comment type="catalytic activity">
    <reaction evidence="1">
        <text>Hydrolyzes the link between N-acetylmuramoyl residues and L-amino acid residues in certain cell-wall glycopeptides.</text>
        <dbReference type="EC" id="3.5.1.28"/>
    </reaction>
</comment>
<feature type="compositionally biased region" description="Low complexity" evidence="4">
    <location>
        <begin position="216"/>
        <end position="225"/>
    </location>
</feature>
<evidence type="ECO:0000256" key="2">
    <source>
        <dbReference type="ARBA" id="ARBA00011901"/>
    </source>
</evidence>
<evidence type="ECO:0000256" key="1">
    <source>
        <dbReference type="ARBA" id="ARBA00001561"/>
    </source>
</evidence>
<dbReference type="GO" id="GO:0009253">
    <property type="term" value="P:peptidoglycan catabolic process"/>
    <property type="evidence" value="ECO:0007669"/>
    <property type="project" value="InterPro"/>
</dbReference>
<feature type="compositionally biased region" description="Low complexity" evidence="4">
    <location>
        <begin position="237"/>
        <end position="259"/>
    </location>
</feature>
<dbReference type="CDD" id="cd02696">
    <property type="entry name" value="MurNAc-LAA"/>
    <property type="match status" value="1"/>
</dbReference>
<keyword evidence="3 6" id="KW-0378">Hydrolase</keyword>
<feature type="region of interest" description="Disordered" evidence="4">
    <location>
        <begin position="1"/>
        <end position="50"/>
    </location>
</feature>
<dbReference type="EC" id="3.5.1.28" evidence="2"/>
<name>A0A7W6WIZ9_9PROT</name>
<dbReference type="InterPro" id="IPR002508">
    <property type="entry name" value="MurNAc-LAA_cat"/>
</dbReference>
<dbReference type="Gene3D" id="2.60.40.3500">
    <property type="match status" value="1"/>
</dbReference>
<evidence type="ECO:0000256" key="4">
    <source>
        <dbReference type="SAM" id="MobiDB-lite"/>
    </source>
</evidence>
<evidence type="ECO:0000259" key="5">
    <source>
        <dbReference type="SMART" id="SM00646"/>
    </source>
</evidence>
<dbReference type="InterPro" id="IPR006311">
    <property type="entry name" value="TAT_signal"/>
</dbReference>
<evidence type="ECO:0000313" key="6">
    <source>
        <dbReference type="EMBL" id="MBB4284475.1"/>
    </source>
</evidence>
<dbReference type="Pfam" id="PF11741">
    <property type="entry name" value="AMIN"/>
    <property type="match status" value="1"/>
</dbReference>
<sequence length="539" mass="56663">MTESRAMGASMHADSHGTGSHGTGSHSTGSHSTGDSTSRTAAAAGRSVVPDRTGVSRRGLLCRSAVAGAGGLALASGWVLPALATNQATALRLGRHTRKTRVVVDLSDPPAYRLFTLADPARLVIDLLEADWLVPAGALPGATGHVGDVRFGVLDGGVTRIVLDLAEPVRVLEHFALSPREGYAWRLVVDLTETSARAFRADAGHENAVIAGPAADGAGRAATAPVPAPPPGPPSAVAPTSAQTPAPTASAPVNAAPTAAPAPIPPQPVRPRPAALAPRPPAATPRPTLTPAAYVPVPMRKPPAPYKPVIALDPGHGGRDPGAISVGGIYEKDITLAMGRELRKVLVGTGRYRVFMTRERDVSVRLRERVRRARQANADLFLSIHADALGNPRVRGLSVYTLSEKASDSEAAALAERENKADIILGMDFSQESPDVTNILIDLAQRETMNRSVQFANTLLRALPPEVRTLNHSRRYAGFAVLKAPDVPSALLEMGYLSNQTDEKLLRQRAYRAKLARSVVEALDGFFSAAHGVQGARLP</sequence>
<dbReference type="SUPFAM" id="SSF53187">
    <property type="entry name" value="Zn-dependent exopeptidases"/>
    <property type="match status" value="1"/>
</dbReference>
<keyword evidence="7" id="KW-1185">Reference proteome</keyword>
<reference evidence="6 7" key="1">
    <citation type="submission" date="2020-08" db="EMBL/GenBank/DDBJ databases">
        <title>Genome sequencing of Purple Non-Sulfur Bacteria from various extreme environments.</title>
        <authorList>
            <person name="Mayer M."/>
        </authorList>
    </citation>
    <scope>NUCLEOTIDE SEQUENCE [LARGE SCALE GENOMIC DNA]</scope>
    <source>
        <strain evidence="6 7">JA135</strain>
    </source>
</reference>
<proteinExistence type="predicted"/>
<comment type="caution">
    <text evidence="6">The sequence shown here is derived from an EMBL/GenBank/DDBJ whole genome shotgun (WGS) entry which is preliminary data.</text>
</comment>
<feature type="compositionally biased region" description="Pro residues" evidence="4">
    <location>
        <begin position="260"/>
        <end position="271"/>
    </location>
</feature>
<accession>A0A7W6WIZ9</accession>
<dbReference type="AlphaFoldDB" id="A0A7W6WIZ9"/>
<dbReference type="Proteomes" id="UP000555728">
    <property type="component" value="Unassembled WGS sequence"/>
</dbReference>
<dbReference type="GO" id="GO:0008745">
    <property type="term" value="F:N-acetylmuramoyl-L-alanine amidase activity"/>
    <property type="evidence" value="ECO:0007669"/>
    <property type="project" value="UniProtKB-EC"/>
</dbReference>
<organism evidence="6 7">
    <name type="scientific">Roseospira goensis</name>
    <dbReference type="NCBI Taxonomy" id="391922"/>
    <lineage>
        <taxon>Bacteria</taxon>
        <taxon>Pseudomonadati</taxon>
        <taxon>Pseudomonadota</taxon>
        <taxon>Alphaproteobacteria</taxon>
        <taxon>Rhodospirillales</taxon>
        <taxon>Rhodospirillaceae</taxon>
        <taxon>Roseospira</taxon>
    </lineage>
</organism>
<dbReference type="InterPro" id="IPR021731">
    <property type="entry name" value="AMIN_dom"/>
</dbReference>
<dbReference type="Gene3D" id="3.40.630.40">
    <property type="entry name" value="Zn-dependent exopeptidases"/>
    <property type="match status" value="1"/>
</dbReference>
<dbReference type="GO" id="GO:0030288">
    <property type="term" value="C:outer membrane-bounded periplasmic space"/>
    <property type="evidence" value="ECO:0007669"/>
    <property type="project" value="TreeGrafter"/>
</dbReference>
<dbReference type="Pfam" id="PF01520">
    <property type="entry name" value="Amidase_3"/>
    <property type="match status" value="1"/>
</dbReference>
<feature type="domain" description="MurNAc-LAA" evidence="5">
    <location>
        <begin position="370"/>
        <end position="524"/>
    </location>
</feature>
<dbReference type="SMART" id="SM00646">
    <property type="entry name" value="Ami_3"/>
    <property type="match status" value="1"/>
</dbReference>
<dbReference type="PROSITE" id="PS51318">
    <property type="entry name" value="TAT"/>
    <property type="match status" value="1"/>
</dbReference>
<feature type="region of interest" description="Disordered" evidence="4">
    <location>
        <begin position="216"/>
        <end position="296"/>
    </location>
</feature>
<evidence type="ECO:0000313" key="7">
    <source>
        <dbReference type="Proteomes" id="UP000555728"/>
    </source>
</evidence>
<dbReference type="PANTHER" id="PTHR30404:SF0">
    <property type="entry name" value="N-ACETYLMURAMOYL-L-ALANINE AMIDASE AMIC"/>
    <property type="match status" value="1"/>
</dbReference>
<protein>
    <recommendedName>
        <fullName evidence="2">N-acetylmuramoyl-L-alanine amidase</fullName>
        <ecNumber evidence="2">3.5.1.28</ecNumber>
    </recommendedName>
</protein>
<dbReference type="InterPro" id="IPR050695">
    <property type="entry name" value="N-acetylmuramoyl_amidase_3"/>
</dbReference>
<dbReference type="RefSeq" id="WP_184430943.1">
    <property type="nucleotide sequence ID" value="NZ_JACIGI010000001.1"/>
</dbReference>
<feature type="compositionally biased region" description="Pro residues" evidence="4">
    <location>
        <begin position="226"/>
        <end position="236"/>
    </location>
</feature>
<dbReference type="PANTHER" id="PTHR30404">
    <property type="entry name" value="N-ACETYLMURAMOYL-L-ALANINE AMIDASE"/>
    <property type="match status" value="1"/>
</dbReference>
<gene>
    <name evidence="6" type="ORF">GGD88_000181</name>
</gene>
<dbReference type="EMBL" id="JACIGI010000001">
    <property type="protein sequence ID" value="MBB4284475.1"/>
    <property type="molecule type" value="Genomic_DNA"/>
</dbReference>
<evidence type="ECO:0000256" key="3">
    <source>
        <dbReference type="ARBA" id="ARBA00022801"/>
    </source>
</evidence>